<dbReference type="RefSeq" id="XP_053587852.1">
    <property type="nucleotide sequence ID" value="XM_053728275.1"/>
</dbReference>
<dbReference type="Proteomes" id="UP000483820">
    <property type="component" value="Chromosome III"/>
</dbReference>
<protein>
    <submittedName>
        <fullName evidence="2">Uncharacterized protein</fullName>
    </submittedName>
</protein>
<comment type="caution">
    <text evidence="2">The sequence shown here is derived from an EMBL/GenBank/DDBJ whole genome shotgun (WGS) entry which is preliminary data.</text>
</comment>
<dbReference type="EMBL" id="WUAV01000003">
    <property type="protein sequence ID" value="KAF1762920.1"/>
    <property type="molecule type" value="Genomic_DNA"/>
</dbReference>
<dbReference type="AlphaFoldDB" id="A0A6A5H4X6"/>
<sequence length="116" mass="14376">MNRKLKTLAEWQVLQNKMVVLENRQDEENEGILREIREERRRLEARRRARHQEELERQQKELCRQILETIRNIKEMKENKRTEGLERERRNGRAICRRFHKVCLELRALKASERDE</sequence>
<reference evidence="2 3" key="1">
    <citation type="submission" date="2019-12" db="EMBL/GenBank/DDBJ databases">
        <title>Chromosome-level assembly of the Caenorhabditis remanei genome.</title>
        <authorList>
            <person name="Teterina A.A."/>
            <person name="Willis J.H."/>
            <person name="Phillips P.C."/>
        </authorList>
    </citation>
    <scope>NUCLEOTIDE SEQUENCE [LARGE SCALE GENOMIC DNA]</scope>
    <source>
        <strain evidence="2 3">PX506</strain>
        <tissue evidence="2">Whole organism</tissue>
    </source>
</reference>
<dbReference type="CTD" id="78775119"/>
<dbReference type="GeneID" id="78775119"/>
<keyword evidence="1" id="KW-0175">Coiled coil</keyword>
<gene>
    <name evidence="2" type="ORF">GCK72_011184</name>
</gene>
<evidence type="ECO:0000313" key="3">
    <source>
        <dbReference type="Proteomes" id="UP000483820"/>
    </source>
</evidence>
<accession>A0A6A5H4X6</accession>
<evidence type="ECO:0000256" key="1">
    <source>
        <dbReference type="SAM" id="Coils"/>
    </source>
</evidence>
<evidence type="ECO:0000313" key="2">
    <source>
        <dbReference type="EMBL" id="KAF1762920.1"/>
    </source>
</evidence>
<name>A0A6A5H4X6_CAERE</name>
<organism evidence="2 3">
    <name type="scientific">Caenorhabditis remanei</name>
    <name type="common">Caenorhabditis vulgaris</name>
    <dbReference type="NCBI Taxonomy" id="31234"/>
    <lineage>
        <taxon>Eukaryota</taxon>
        <taxon>Metazoa</taxon>
        <taxon>Ecdysozoa</taxon>
        <taxon>Nematoda</taxon>
        <taxon>Chromadorea</taxon>
        <taxon>Rhabditida</taxon>
        <taxon>Rhabditina</taxon>
        <taxon>Rhabditomorpha</taxon>
        <taxon>Rhabditoidea</taxon>
        <taxon>Rhabditidae</taxon>
        <taxon>Peloderinae</taxon>
        <taxon>Caenorhabditis</taxon>
    </lineage>
</organism>
<proteinExistence type="predicted"/>
<feature type="coiled-coil region" evidence="1">
    <location>
        <begin position="33"/>
        <end position="79"/>
    </location>
</feature>
<dbReference type="KEGG" id="crq:GCK72_011184"/>